<evidence type="ECO:0000256" key="2">
    <source>
        <dbReference type="ARBA" id="ARBA00022485"/>
    </source>
</evidence>
<dbReference type="InterPro" id="IPR058240">
    <property type="entry name" value="rSAM_sf"/>
</dbReference>
<dbReference type="Proteomes" id="UP001432180">
    <property type="component" value="Chromosome"/>
</dbReference>
<dbReference type="RefSeq" id="WP_328985551.1">
    <property type="nucleotide sequence ID" value="NZ_CP121472.1"/>
</dbReference>
<evidence type="ECO:0000256" key="6">
    <source>
        <dbReference type="ARBA" id="ARBA00023014"/>
    </source>
</evidence>
<accession>A0ABZ0SG22</accession>
<evidence type="ECO:0000313" key="9">
    <source>
        <dbReference type="Proteomes" id="UP001432180"/>
    </source>
</evidence>
<feature type="domain" description="Radical SAM core" evidence="7">
    <location>
        <begin position="51"/>
        <end position="262"/>
    </location>
</feature>
<dbReference type="PANTHER" id="PTHR30352:SF13">
    <property type="entry name" value="GLYCYL-RADICAL ENZYME ACTIVATING ENZYME YJJW-RELATED"/>
    <property type="match status" value="1"/>
</dbReference>
<gene>
    <name evidence="8" type="ORF">Thiowin_04947</name>
</gene>
<evidence type="ECO:0000259" key="7">
    <source>
        <dbReference type="PROSITE" id="PS51918"/>
    </source>
</evidence>
<keyword evidence="2" id="KW-0004">4Fe-4S</keyword>
<dbReference type="Pfam" id="PF04055">
    <property type="entry name" value="Radical_SAM"/>
    <property type="match status" value="1"/>
</dbReference>
<keyword evidence="4" id="KW-0479">Metal-binding</keyword>
<proteinExistence type="predicted"/>
<keyword evidence="5" id="KW-0408">Iron</keyword>
<evidence type="ECO:0000256" key="5">
    <source>
        <dbReference type="ARBA" id="ARBA00023004"/>
    </source>
</evidence>
<dbReference type="InterPro" id="IPR034457">
    <property type="entry name" value="Organic_radical-activating"/>
</dbReference>
<dbReference type="CDD" id="cd01335">
    <property type="entry name" value="Radical_SAM"/>
    <property type="match status" value="1"/>
</dbReference>
<dbReference type="PANTHER" id="PTHR30352">
    <property type="entry name" value="PYRUVATE FORMATE-LYASE-ACTIVATING ENZYME"/>
    <property type="match status" value="1"/>
</dbReference>
<sequence>MSLAVQAADTTPAFAPSPVLRPLVEPEGMASHLAVAPLLRLGGLTPMTTSDYPGELAAALFCQGCPWRCPYCHNAHLLNATDEPALDWSEAREFLVRRRGLLDAVVFSGGEPTAQSTLPTAIAEVRELGFKIGLHTGGPYPQRLAQVLPLVDWVGLDIKALPADYPLVTGVPGSGEKAWESLALALASGVALEVRTTPMPGLDSPAYLERLMEALSAAGVSRYALQQCLSHSLLDAKLQARLPAHLAVPEAVPFPRFELRSA</sequence>
<reference evidence="8 9" key="1">
    <citation type="journal article" date="2023" name="Microorganisms">
        <title>Thiorhodovibrio frisius and Trv. litoralis spp. nov., Two Novel Members from a Clade of Fastidious Purple Sulfur Bacteria That Exhibit Unique Red-Shifted Light-Harvesting Capabilities.</title>
        <authorList>
            <person name="Methner A."/>
            <person name="Kuzyk S.B."/>
            <person name="Petersen J."/>
            <person name="Bauer S."/>
            <person name="Brinkmann H."/>
            <person name="Sichau K."/>
            <person name="Wanner G."/>
            <person name="Wolf J."/>
            <person name="Neumann-Schaal M."/>
            <person name="Henke P."/>
            <person name="Tank M."/>
            <person name="Sproer C."/>
            <person name="Bunk B."/>
            <person name="Overmann J."/>
        </authorList>
    </citation>
    <scope>NUCLEOTIDE SEQUENCE [LARGE SCALE GENOMIC DNA]</scope>
    <source>
        <strain evidence="8 9">DSM 6702</strain>
    </source>
</reference>
<dbReference type="SFLD" id="SFLDG01094">
    <property type="entry name" value="Uncharacterised_Radical_SAM_Su"/>
    <property type="match status" value="1"/>
</dbReference>
<comment type="cofactor">
    <cofactor evidence="1">
        <name>[4Fe-4S] cluster</name>
        <dbReference type="ChEBI" id="CHEBI:49883"/>
    </cofactor>
</comment>
<evidence type="ECO:0000256" key="1">
    <source>
        <dbReference type="ARBA" id="ARBA00001966"/>
    </source>
</evidence>
<dbReference type="SFLD" id="SFLDS00029">
    <property type="entry name" value="Radical_SAM"/>
    <property type="match status" value="1"/>
</dbReference>
<dbReference type="InterPro" id="IPR007197">
    <property type="entry name" value="rSAM"/>
</dbReference>
<dbReference type="InterPro" id="IPR013785">
    <property type="entry name" value="Aldolase_TIM"/>
</dbReference>
<dbReference type="EMBL" id="CP121472">
    <property type="protein sequence ID" value="WPL19802.1"/>
    <property type="molecule type" value="Genomic_DNA"/>
</dbReference>
<organism evidence="8 9">
    <name type="scientific">Thiorhodovibrio winogradskyi</name>
    <dbReference type="NCBI Taxonomy" id="77007"/>
    <lineage>
        <taxon>Bacteria</taxon>
        <taxon>Pseudomonadati</taxon>
        <taxon>Pseudomonadota</taxon>
        <taxon>Gammaproteobacteria</taxon>
        <taxon>Chromatiales</taxon>
        <taxon>Chromatiaceae</taxon>
        <taxon>Thiorhodovibrio</taxon>
    </lineage>
</organism>
<evidence type="ECO:0000256" key="3">
    <source>
        <dbReference type="ARBA" id="ARBA00022691"/>
    </source>
</evidence>
<name>A0ABZ0SG22_9GAMM</name>
<dbReference type="NCBIfam" id="TIGR02495">
    <property type="entry name" value="NrdG2"/>
    <property type="match status" value="1"/>
</dbReference>
<dbReference type="SUPFAM" id="SSF102114">
    <property type="entry name" value="Radical SAM enzymes"/>
    <property type="match status" value="1"/>
</dbReference>
<protein>
    <submittedName>
        <fullName evidence="8">Pyrroloquinoline quinone biosynthesis protein PqqE</fullName>
    </submittedName>
</protein>
<evidence type="ECO:0000313" key="8">
    <source>
        <dbReference type="EMBL" id="WPL19802.1"/>
    </source>
</evidence>
<keyword evidence="9" id="KW-1185">Reference proteome</keyword>
<keyword evidence="6" id="KW-0411">Iron-sulfur</keyword>
<evidence type="ECO:0000256" key="4">
    <source>
        <dbReference type="ARBA" id="ARBA00022723"/>
    </source>
</evidence>
<dbReference type="Gene3D" id="3.20.20.70">
    <property type="entry name" value="Aldolase class I"/>
    <property type="match status" value="1"/>
</dbReference>
<dbReference type="InterPro" id="IPR012840">
    <property type="entry name" value="NrdG2"/>
</dbReference>
<dbReference type="PROSITE" id="PS51918">
    <property type="entry name" value="RADICAL_SAM"/>
    <property type="match status" value="1"/>
</dbReference>
<keyword evidence="3" id="KW-0949">S-adenosyl-L-methionine</keyword>